<dbReference type="SUPFAM" id="SSF51445">
    <property type="entry name" value="(Trans)glycosidases"/>
    <property type="match status" value="1"/>
</dbReference>
<comment type="caution">
    <text evidence="2">The sequence shown here is derived from an EMBL/GenBank/DDBJ whole genome shotgun (WGS) entry which is preliminary data.</text>
</comment>
<keyword evidence="1" id="KW-1133">Transmembrane helix</keyword>
<dbReference type="STRING" id="1805236.AUK13_01630"/>
<dbReference type="EMBL" id="MNYR01000024">
    <property type="protein sequence ID" value="OIP56125.1"/>
    <property type="molecule type" value="Genomic_DNA"/>
</dbReference>
<accession>A0A1J5F7A3</accession>
<protein>
    <submittedName>
        <fullName evidence="2">Uncharacterized protein</fullName>
    </submittedName>
</protein>
<name>A0A1J5F7A3_9BACT</name>
<evidence type="ECO:0000256" key="1">
    <source>
        <dbReference type="SAM" id="Phobius"/>
    </source>
</evidence>
<dbReference type="Proteomes" id="UP000183922">
    <property type="component" value="Unassembled WGS sequence"/>
</dbReference>
<feature type="transmembrane region" description="Helical" evidence="1">
    <location>
        <begin position="9"/>
        <end position="27"/>
    </location>
</feature>
<dbReference type="AlphaFoldDB" id="A0A1J5F7A3"/>
<reference evidence="2 3" key="1">
    <citation type="journal article" date="2016" name="Environ. Microbiol.">
        <title>Genomic resolution of a cold subsurface aquifer community provides metabolic insights for novel microbes adapted to high CO concentrations.</title>
        <authorList>
            <person name="Probst A.J."/>
            <person name="Castelle C.J."/>
            <person name="Singh A."/>
            <person name="Brown C.T."/>
            <person name="Anantharaman K."/>
            <person name="Sharon I."/>
            <person name="Hug L.A."/>
            <person name="Burstein D."/>
            <person name="Emerson J.B."/>
            <person name="Thomas B.C."/>
            <person name="Banfield J.F."/>
        </authorList>
    </citation>
    <scope>NUCLEOTIDE SEQUENCE [LARGE SCALE GENOMIC DNA]</scope>
    <source>
        <strain evidence="2">CG2_30_39_24</strain>
    </source>
</reference>
<dbReference type="Gene3D" id="3.20.20.80">
    <property type="entry name" value="Glycosidases"/>
    <property type="match status" value="1"/>
</dbReference>
<proteinExistence type="predicted"/>
<organism evidence="2 3">
    <name type="scientific">Candidatus Kuenenbacteria bacterium CG2_30_39_24</name>
    <dbReference type="NCBI Taxonomy" id="1805236"/>
    <lineage>
        <taxon>Bacteria</taxon>
        <taxon>Candidatus Kueneniibacteriota</taxon>
    </lineage>
</organism>
<dbReference type="InterPro" id="IPR017853">
    <property type="entry name" value="GH"/>
</dbReference>
<sequence length="338" mass="39816">MRKKYLKKWVIVFVIVLIVMAVIWAIINALDFSQGKPVKFGVTFSHKFASQNMGLDWTEVYWAIINDLGVKDIRLAVPWDTVEEQDDFYNFTDFEWMVGEAGKKGINIIMAIGRRTPRWPECHDPRWLANLDKQEADQETLELLQQIVNHFKNYENISAWQVENEPLLDLFGECSKSDKEFLASEVALVRALDDRPIMVTDTGELSSWMAAASLADIFGVTMYKTVWNKFFGVWRYPWPPAYYYFKAKRVERQYQLDKIIVSELQAEPWTTGEQSLIFMDVADQLNLFSGNDFEKNLAYVKRAGFSEAYLWGVEWWYWLKKKKNMPQFWNEAKLIWQK</sequence>
<keyword evidence="1" id="KW-0812">Transmembrane</keyword>
<keyword evidence="1" id="KW-0472">Membrane</keyword>
<gene>
    <name evidence="2" type="ORF">AUK13_01630</name>
</gene>
<evidence type="ECO:0000313" key="3">
    <source>
        <dbReference type="Proteomes" id="UP000183922"/>
    </source>
</evidence>
<evidence type="ECO:0000313" key="2">
    <source>
        <dbReference type="EMBL" id="OIP56125.1"/>
    </source>
</evidence>